<dbReference type="PIRSF" id="PIRSF006698">
    <property type="entry name" value="Septin"/>
    <property type="match status" value="1"/>
</dbReference>
<dbReference type="InParanoid" id="A5DPR5"/>
<dbReference type="OMA" id="ACMNAQL"/>
<feature type="domain" description="Septin-type G" evidence="6">
    <location>
        <begin position="25"/>
        <end position="281"/>
    </location>
</feature>
<reference evidence="7 8" key="1">
    <citation type="journal article" date="2009" name="Nature">
        <title>Evolution of pathogenicity and sexual reproduction in eight Candida genomes.</title>
        <authorList>
            <person name="Butler G."/>
            <person name="Rasmussen M.D."/>
            <person name="Lin M.F."/>
            <person name="Santos M.A."/>
            <person name="Sakthikumar S."/>
            <person name="Munro C.A."/>
            <person name="Rheinbay E."/>
            <person name="Grabherr M."/>
            <person name="Forche A."/>
            <person name="Reedy J.L."/>
            <person name="Agrafioti I."/>
            <person name="Arnaud M.B."/>
            <person name="Bates S."/>
            <person name="Brown A.J."/>
            <person name="Brunke S."/>
            <person name="Costanzo M.C."/>
            <person name="Fitzpatrick D.A."/>
            <person name="de Groot P.W."/>
            <person name="Harris D."/>
            <person name="Hoyer L.L."/>
            <person name="Hube B."/>
            <person name="Klis F.M."/>
            <person name="Kodira C."/>
            <person name="Lennard N."/>
            <person name="Logue M.E."/>
            <person name="Martin R."/>
            <person name="Neiman A.M."/>
            <person name="Nikolaou E."/>
            <person name="Quail M.A."/>
            <person name="Quinn J."/>
            <person name="Santos M.C."/>
            <person name="Schmitzberger F.F."/>
            <person name="Sherlock G."/>
            <person name="Shah P."/>
            <person name="Silverstein K.A."/>
            <person name="Skrzypek M.S."/>
            <person name="Soll D."/>
            <person name="Staggs R."/>
            <person name="Stansfield I."/>
            <person name="Stumpf M.P."/>
            <person name="Sudbery P.E."/>
            <person name="Srikantha T."/>
            <person name="Zeng Q."/>
            <person name="Berman J."/>
            <person name="Berriman M."/>
            <person name="Heitman J."/>
            <person name="Gow N.A."/>
            <person name="Lorenz M.C."/>
            <person name="Birren B.W."/>
            <person name="Kellis M."/>
            <person name="Cuomo C.A."/>
        </authorList>
    </citation>
    <scope>NUCLEOTIDE SEQUENCE [LARGE SCALE GENOMIC DNA]</scope>
    <source>
        <strain evidence="8">ATCC 6260 / CBS 566 / DSM 6381 / JCM 1539 / NBRC 10279 / NRRL Y-324</strain>
    </source>
</reference>
<protein>
    <recommendedName>
        <fullName evidence="6">Septin-type G domain-containing protein</fullName>
    </recommendedName>
</protein>
<evidence type="ECO:0000256" key="1">
    <source>
        <dbReference type="ARBA" id="ARBA00004266"/>
    </source>
</evidence>
<dbReference type="GO" id="GO:0005938">
    <property type="term" value="C:cell cortex"/>
    <property type="evidence" value="ECO:0007669"/>
    <property type="project" value="UniProtKB-ARBA"/>
</dbReference>
<dbReference type="PROSITE" id="PS51719">
    <property type="entry name" value="G_SEPTIN"/>
    <property type="match status" value="1"/>
</dbReference>
<dbReference type="InterPro" id="IPR027417">
    <property type="entry name" value="P-loop_NTPase"/>
</dbReference>
<dbReference type="Proteomes" id="UP000001997">
    <property type="component" value="Unassembled WGS sequence"/>
</dbReference>
<dbReference type="GO" id="GO:0005525">
    <property type="term" value="F:GTP binding"/>
    <property type="evidence" value="ECO:0007669"/>
    <property type="project" value="UniProtKB-KW"/>
</dbReference>
<dbReference type="InterPro" id="IPR016491">
    <property type="entry name" value="Septin"/>
</dbReference>
<evidence type="ECO:0000259" key="6">
    <source>
        <dbReference type="PROSITE" id="PS51719"/>
    </source>
</evidence>
<dbReference type="VEuPathDB" id="FungiDB:PGUG_05266"/>
<evidence type="ECO:0000256" key="2">
    <source>
        <dbReference type="ARBA" id="ARBA00022741"/>
    </source>
</evidence>
<evidence type="ECO:0000313" key="8">
    <source>
        <dbReference type="Proteomes" id="UP000001997"/>
    </source>
</evidence>
<keyword evidence="2 4" id="KW-0547">Nucleotide-binding</keyword>
<dbReference type="HOGENOM" id="CLU_017718_8_0_1"/>
<evidence type="ECO:0000256" key="5">
    <source>
        <dbReference type="SAM" id="Coils"/>
    </source>
</evidence>
<keyword evidence="3 4" id="KW-0342">GTP-binding</keyword>
<dbReference type="SUPFAM" id="SSF52540">
    <property type="entry name" value="P-loop containing nucleoside triphosphate hydrolases"/>
    <property type="match status" value="1"/>
</dbReference>
<dbReference type="AlphaFoldDB" id="A5DPR5"/>
<gene>
    <name evidence="7" type="ORF">PGUG_05266</name>
</gene>
<dbReference type="PANTHER" id="PTHR18884">
    <property type="entry name" value="SEPTIN"/>
    <property type="match status" value="1"/>
</dbReference>
<keyword evidence="5" id="KW-0175">Coiled coil</keyword>
<dbReference type="EMBL" id="CH408161">
    <property type="protein sequence ID" value="EDK41168.1"/>
    <property type="molecule type" value="Genomic_DNA"/>
</dbReference>
<dbReference type="Pfam" id="PF00735">
    <property type="entry name" value="Septin"/>
    <property type="match status" value="1"/>
</dbReference>
<dbReference type="STRING" id="294746.A5DPR5"/>
<feature type="coiled-coil region" evidence="5">
    <location>
        <begin position="333"/>
        <end position="385"/>
    </location>
</feature>
<comment type="subcellular location">
    <subcellularLocation>
        <location evidence="1">Bud neck</location>
    </subcellularLocation>
</comment>
<accession>A5DPR5</accession>
<keyword evidence="8" id="KW-1185">Reference proteome</keyword>
<name>A5DPR5_PICGU</name>
<proteinExistence type="inferred from homology"/>
<dbReference type="GO" id="GO:0032156">
    <property type="term" value="C:septin cytoskeleton"/>
    <property type="evidence" value="ECO:0007669"/>
    <property type="project" value="UniProtKB-ARBA"/>
</dbReference>
<evidence type="ECO:0000313" key="7">
    <source>
        <dbReference type="EMBL" id="EDK41168.1"/>
    </source>
</evidence>
<dbReference type="KEGG" id="pgu:PGUG_05266"/>
<evidence type="ECO:0000256" key="3">
    <source>
        <dbReference type="ARBA" id="ARBA00023134"/>
    </source>
</evidence>
<dbReference type="eggNOG" id="KOG2655">
    <property type="taxonomic scope" value="Eukaryota"/>
</dbReference>
<comment type="similarity">
    <text evidence="4">Belongs to the TRAFAC class TrmE-Era-EngA-EngB-Septin-like GTPase superfamily. Septin GTPase family.</text>
</comment>
<dbReference type="GO" id="GO:0005935">
    <property type="term" value="C:cellular bud neck"/>
    <property type="evidence" value="ECO:0007669"/>
    <property type="project" value="UniProtKB-SubCell"/>
</dbReference>
<dbReference type="InterPro" id="IPR030379">
    <property type="entry name" value="G_SEPTIN_dom"/>
</dbReference>
<dbReference type="OrthoDB" id="416553at2759"/>
<dbReference type="RefSeq" id="XP_001482246.1">
    <property type="nucleotide sequence ID" value="XM_001482196.1"/>
</dbReference>
<evidence type="ECO:0000256" key="4">
    <source>
        <dbReference type="RuleBase" id="RU004560"/>
    </source>
</evidence>
<dbReference type="Gene3D" id="3.40.50.300">
    <property type="entry name" value="P-loop containing nucleotide triphosphate hydrolases"/>
    <property type="match status" value="1"/>
</dbReference>
<organism evidence="7 8">
    <name type="scientific">Meyerozyma guilliermondii (strain ATCC 6260 / CBS 566 / DSM 6381 / JCM 1539 / NBRC 10279 / NRRL Y-324)</name>
    <name type="common">Yeast</name>
    <name type="synonym">Candida guilliermondii</name>
    <dbReference type="NCBI Taxonomy" id="294746"/>
    <lineage>
        <taxon>Eukaryota</taxon>
        <taxon>Fungi</taxon>
        <taxon>Dikarya</taxon>
        <taxon>Ascomycota</taxon>
        <taxon>Saccharomycotina</taxon>
        <taxon>Pichiomycetes</taxon>
        <taxon>Debaryomycetaceae</taxon>
        <taxon>Meyerozyma</taxon>
    </lineage>
</organism>
<sequence length="406" mass="46803">MSDDDPAKVGLHFVASQQVKKCARDGCRFTLIIVGASGSGRTTLMNTLFGAEIFPYDTLEHDTFHRYEYQLCENGVNLQVTLIDTGGLHPSDYSYSSVARYIDAQHFQHIFQEEQPARKNLRDDRIHCCLYFISPKNREITTQELNAMRDLSTRVNLVPILGKCDTFSPAELETIKMRVRETLQQNSIVCDLSSDGSYQDMTEQIRAQMPYAVIGSNQVHPNFEGKMVRGRKYAWGLAEVENVDHCDFVTLRTLLMTNHMLDFIQSTEVHYEKFREFCLTKRLEYFERTYGGPVDKSSSLSVYAAYHRVSMELTSNNLIFEDVSLRGKEAEMKNKITRDVQVQENKFKEWKRELVATQDFLNKDIDQMQEKCLQLKREIAMYESSESNVLDDTLTTPEDMSLASIE</sequence>
<dbReference type="GeneID" id="5123996"/>